<dbReference type="PANTHER" id="PTHR11895:SF7">
    <property type="entry name" value="GLUTAMYL-TRNA(GLN) AMIDOTRANSFERASE SUBUNIT A, MITOCHONDRIAL"/>
    <property type="match status" value="1"/>
</dbReference>
<dbReference type="Gene3D" id="3.90.1300.10">
    <property type="entry name" value="Amidase signature (AS) domain"/>
    <property type="match status" value="1"/>
</dbReference>
<name>A0A917D401_9BACL</name>
<feature type="domain" description="Amidase" evidence="2">
    <location>
        <begin position="25"/>
        <end position="453"/>
    </location>
</feature>
<reference evidence="3" key="1">
    <citation type="journal article" date="2014" name="Int. J. Syst. Evol. Microbiol.">
        <title>Complete genome sequence of Corynebacterium casei LMG S-19264T (=DSM 44701T), isolated from a smear-ripened cheese.</title>
        <authorList>
            <consortium name="US DOE Joint Genome Institute (JGI-PGF)"/>
            <person name="Walter F."/>
            <person name="Albersmeier A."/>
            <person name="Kalinowski J."/>
            <person name="Ruckert C."/>
        </authorList>
    </citation>
    <scope>NUCLEOTIDE SEQUENCE</scope>
    <source>
        <strain evidence="3">CGMCC 1.12987</strain>
    </source>
</reference>
<dbReference type="InterPro" id="IPR020556">
    <property type="entry name" value="Amidase_CS"/>
</dbReference>
<dbReference type="InterPro" id="IPR000120">
    <property type="entry name" value="Amidase"/>
</dbReference>
<gene>
    <name evidence="3" type="ORF">GCM10010916_24300</name>
</gene>
<sequence length="474" mass="51448">MEKLMDKSILELAPLLQTKQLSPVDLVKECLQRIEETEPTLNAYITVLHREAMESAALAEKEILGGHYKGVLHGIPYSAKDLYTTKGIRTTAGSKVLEHNIPDYDATAIIRLREAGAVLVGKNNLHEFAFGGTNENEYFGPARNPWNPAMNPGGSSGGSAASVAASSSIFSLGTDTAGSIRIPASFCGIVGMKGTYGRVSRRGVLPLSSSLDHAGPLAKTTWDAAAVMSVIAGYDPLDPSSSSHPVPDYTEAFSCEGSKPFKGMRVGVCERYFFERLDPQVERAVRSALLRFEELGAELVAVDVPDIYDAVNARGIISLSEIYAYHSGILKTSYEEYGSNIRKRLETGQYIPAWAYINAQRLRTQHLKAWDEVYQKIDLLVSPTMAIPAFPIYADTISLDGNEVDPRNLDVSSRTPPSNFNGYPAVSIPCGLTEEGLPIGLQIQGRPFEEGLVFRSAYFMEQLLASGVSLSAAV</sequence>
<evidence type="ECO:0000313" key="3">
    <source>
        <dbReference type="EMBL" id="GGG06516.1"/>
    </source>
</evidence>
<evidence type="ECO:0000256" key="1">
    <source>
        <dbReference type="ARBA" id="ARBA00009199"/>
    </source>
</evidence>
<dbReference type="AlphaFoldDB" id="A0A917D401"/>
<comment type="caution">
    <text evidence="3">The sequence shown here is derived from an EMBL/GenBank/DDBJ whole genome shotgun (WGS) entry which is preliminary data.</text>
</comment>
<dbReference type="Pfam" id="PF01425">
    <property type="entry name" value="Amidase"/>
    <property type="match status" value="1"/>
</dbReference>
<dbReference type="InterPro" id="IPR036928">
    <property type="entry name" value="AS_sf"/>
</dbReference>
<dbReference type="SUPFAM" id="SSF75304">
    <property type="entry name" value="Amidase signature (AS) enzymes"/>
    <property type="match status" value="1"/>
</dbReference>
<organism evidence="3 4">
    <name type="scientific">Paenibacillus abyssi</name>
    <dbReference type="NCBI Taxonomy" id="1340531"/>
    <lineage>
        <taxon>Bacteria</taxon>
        <taxon>Bacillati</taxon>
        <taxon>Bacillota</taxon>
        <taxon>Bacilli</taxon>
        <taxon>Bacillales</taxon>
        <taxon>Paenibacillaceae</taxon>
        <taxon>Paenibacillus</taxon>
    </lineage>
</organism>
<proteinExistence type="inferred from homology"/>
<reference evidence="3" key="2">
    <citation type="submission" date="2020-09" db="EMBL/GenBank/DDBJ databases">
        <authorList>
            <person name="Sun Q."/>
            <person name="Zhou Y."/>
        </authorList>
    </citation>
    <scope>NUCLEOTIDE SEQUENCE</scope>
    <source>
        <strain evidence="3">CGMCC 1.12987</strain>
    </source>
</reference>
<keyword evidence="4" id="KW-1185">Reference proteome</keyword>
<accession>A0A917D401</accession>
<dbReference type="EMBL" id="BMGR01000007">
    <property type="protein sequence ID" value="GGG06516.1"/>
    <property type="molecule type" value="Genomic_DNA"/>
</dbReference>
<evidence type="ECO:0000259" key="2">
    <source>
        <dbReference type="Pfam" id="PF01425"/>
    </source>
</evidence>
<dbReference type="GO" id="GO:0003824">
    <property type="term" value="F:catalytic activity"/>
    <property type="evidence" value="ECO:0007669"/>
    <property type="project" value="InterPro"/>
</dbReference>
<evidence type="ECO:0000313" key="4">
    <source>
        <dbReference type="Proteomes" id="UP000644756"/>
    </source>
</evidence>
<dbReference type="PANTHER" id="PTHR11895">
    <property type="entry name" value="TRANSAMIDASE"/>
    <property type="match status" value="1"/>
</dbReference>
<dbReference type="Proteomes" id="UP000644756">
    <property type="component" value="Unassembled WGS sequence"/>
</dbReference>
<dbReference type="RefSeq" id="WP_229725203.1">
    <property type="nucleotide sequence ID" value="NZ_BMGR01000007.1"/>
</dbReference>
<protein>
    <submittedName>
        <fullName evidence="3">Amidase</fullName>
    </submittedName>
</protein>
<comment type="similarity">
    <text evidence="1">Belongs to the amidase family.</text>
</comment>
<dbReference type="InterPro" id="IPR023631">
    <property type="entry name" value="Amidase_dom"/>
</dbReference>
<dbReference type="PROSITE" id="PS00571">
    <property type="entry name" value="AMIDASES"/>
    <property type="match status" value="1"/>
</dbReference>